<dbReference type="SUPFAM" id="SSF56645">
    <property type="entry name" value="Acyl-CoA dehydrogenase NM domain-like"/>
    <property type="match status" value="1"/>
</dbReference>
<dbReference type="InterPro" id="IPR013786">
    <property type="entry name" value="AcylCoA_DH/ox_N"/>
</dbReference>
<keyword evidence="4 7" id="KW-0274">FAD</keyword>
<dbReference type="InterPro" id="IPR006091">
    <property type="entry name" value="Acyl-CoA_Oxase/DH_mid-dom"/>
</dbReference>
<dbReference type="GO" id="GO:0003995">
    <property type="term" value="F:acyl-CoA dehydrogenase activity"/>
    <property type="evidence" value="ECO:0007669"/>
    <property type="project" value="InterPro"/>
</dbReference>
<evidence type="ECO:0000256" key="5">
    <source>
        <dbReference type="ARBA" id="ARBA00023002"/>
    </source>
</evidence>
<dbReference type="PANTHER" id="PTHR43884">
    <property type="entry name" value="ACYL-COA DEHYDROGENASE"/>
    <property type="match status" value="1"/>
</dbReference>
<evidence type="ECO:0000259" key="9">
    <source>
        <dbReference type="Pfam" id="PF02770"/>
    </source>
</evidence>
<dbReference type="Pfam" id="PF02770">
    <property type="entry name" value="Acyl-CoA_dh_M"/>
    <property type="match status" value="1"/>
</dbReference>
<gene>
    <name evidence="11" type="primary">mmgC_10</name>
    <name evidence="11" type="ORF">NRB56_74680</name>
</gene>
<evidence type="ECO:0000313" key="12">
    <source>
        <dbReference type="Proteomes" id="UP000431401"/>
    </source>
</evidence>
<dbReference type="AlphaFoldDB" id="A0A7K0E256"/>
<feature type="domain" description="Acyl-CoA oxidase/dehydrogenase middle" evidence="9">
    <location>
        <begin position="125"/>
        <end position="220"/>
    </location>
</feature>
<dbReference type="InterPro" id="IPR009075">
    <property type="entry name" value="AcylCo_DH/oxidase_C"/>
</dbReference>
<dbReference type="PANTHER" id="PTHR43884:SF12">
    <property type="entry name" value="ISOVALERYL-COA DEHYDROGENASE, MITOCHONDRIAL-RELATED"/>
    <property type="match status" value="1"/>
</dbReference>
<evidence type="ECO:0000256" key="7">
    <source>
        <dbReference type="RuleBase" id="RU362125"/>
    </source>
</evidence>
<keyword evidence="5 7" id="KW-0560">Oxidoreductase</keyword>
<evidence type="ECO:0000256" key="3">
    <source>
        <dbReference type="ARBA" id="ARBA00022630"/>
    </source>
</evidence>
<comment type="cofactor">
    <cofactor evidence="1 7">
        <name>FAD</name>
        <dbReference type="ChEBI" id="CHEBI:57692"/>
    </cofactor>
</comment>
<dbReference type="Pfam" id="PF00441">
    <property type="entry name" value="Acyl-CoA_dh_1"/>
    <property type="match status" value="1"/>
</dbReference>
<dbReference type="PROSITE" id="PS00072">
    <property type="entry name" value="ACYL_COA_DH_1"/>
    <property type="match status" value="1"/>
</dbReference>
<dbReference type="RefSeq" id="WP_153349067.1">
    <property type="nucleotide sequence ID" value="NZ_WEGI01000024.1"/>
</dbReference>
<dbReference type="InterPro" id="IPR036250">
    <property type="entry name" value="AcylCo_DH-like_C"/>
</dbReference>
<dbReference type="EMBL" id="WEGI01000024">
    <property type="protein sequence ID" value="MQY31857.1"/>
    <property type="molecule type" value="Genomic_DNA"/>
</dbReference>
<feature type="domain" description="Acyl-CoA dehydrogenase/oxidase C-terminal" evidence="8">
    <location>
        <begin position="232"/>
        <end position="380"/>
    </location>
</feature>
<evidence type="ECO:0000256" key="4">
    <source>
        <dbReference type="ARBA" id="ARBA00022827"/>
    </source>
</evidence>
<dbReference type="Gene3D" id="2.40.110.10">
    <property type="entry name" value="Butyryl-CoA Dehydrogenase, subunit A, domain 2"/>
    <property type="match status" value="1"/>
</dbReference>
<accession>A0A7K0E256</accession>
<dbReference type="OrthoDB" id="8876745at2"/>
<name>A0A7K0E256_9NOCA</name>
<dbReference type="GO" id="GO:0050660">
    <property type="term" value="F:flavin adenine dinucleotide binding"/>
    <property type="evidence" value="ECO:0007669"/>
    <property type="project" value="InterPro"/>
</dbReference>
<dbReference type="Gene3D" id="1.10.540.10">
    <property type="entry name" value="Acyl-CoA dehydrogenase/oxidase, N-terminal domain"/>
    <property type="match status" value="1"/>
</dbReference>
<comment type="similarity">
    <text evidence="2 7">Belongs to the acyl-CoA dehydrogenase family.</text>
</comment>
<evidence type="ECO:0000256" key="1">
    <source>
        <dbReference type="ARBA" id="ARBA00001974"/>
    </source>
</evidence>
<evidence type="ECO:0000256" key="2">
    <source>
        <dbReference type="ARBA" id="ARBA00009347"/>
    </source>
</evidence>
<keyword evidence="3 7" id="KW-0285">Flavoprotein</keyword>
<sequence length="388" mass="43074">MDRHLFTEDHDRYREVVREFVTREVEPHLERWDRDRLIDRPVWLAAGKYGLIGLGVPESDGGGGEPDYRYQVVLIEELARVGAASLISSFSVQDNIVMPYVRDLGTADQRRRWLPGMASGELIGAIAMTEPGAGSDLQGIRTAARRDGDHWVLDGQKTFITSGVNADFVIVVARTDPDAGSRGFSLIVVETGTPGFTRGRKLDKIGMHAQDTAELFFDNVRVPAANLLGEAGGGFVHLMERLPLERLSIATSALAGAEAVFTETRRYCFERRAFGKPIGDFQNTRFQLAEMATELDVTRAYHDLAVLALNEGTLGVVDAAKAKWWATELQKRVIDRCLQLHGGYGYMLEYPVAKAFIDSRIQTIYGGTTEIMKEIIGRDIARTARTPR</sequence>
<evidence type="ECO:0000259" key="8">
    <source>
        <dbReference type="Pfam" id="PF00441"/>
    </source>
</evidence>
<comment type="catalytic activity">
    <reaction evidence="6">
        <text>a 2,3-saturated acyl-CoA + A = a 2,3-dehydroacyl-CoA + AH2</text>
        <dbReference type="Rhea" id="RHEA:48608"/>
        <dbReference type="ChEBI" id="CHEBI:13193"/>
        <dbReference type="ChEBI" id="CHEBI:17499"/>
        <dbReference type="ChEBI" id="CHEBI:60015"/>
        <dbReference type="ChEBI" id="CHEBI:65111"/>
    </reaction>
</comment>
<evidence type="ECO:0000313" key="11">
    <source>
        <dbReference type="EMBL" id="MQY31857.1"/>
    </source>
</evidence>
<evidence type="ECO:0000256" key="6">
    <source>
        <dbReference type="ARBA" id="ARBA00052546"/>
    </source>
</evidence>
<organism evidence="11 12">
    <name type="scientific">Nocardia aurantia</name>
    <dbReference type="NCBI Taxonomy" id="2585199"/>
    <lineage>
        <taxon>Bacteria</taxon>
        <taxon>Bacillati</taxon>
        <taxon>Actinomycetota</taxon>
        <taxon>Actinomycetes</taxon>
        <taxon>Mycobacteriales</taxon>
        <taxon>Nocardiaceae</taxon>
        <taxon>Nocardia</taxon>
    </lineage>
</organism>
<dbReference type="Pfam" id="PF02771">
    <property type="entry name" value="Acyl-CoA_dh_N"/>
    <property type="match status" value="1"/>
</dbReference>
<dbReference type="PROSITE" id="PS00073">
    <property type="entry name" value="ACYL_COA_DH_2"/>
    <property type="match status" value="1"/>
</dbReference>
<dbReference type="InterPro" id="IPR037069">
    <property type="entry name" value="AcylCoA_DH/ox_N_sf"/>
</dbReference>
<dbReference type="InterPro" id="IPR006089">
    <property type="entry name" value="Acyl-CoA_DH_CS"/>
</dbReference>
<dbReference type="InterPro" id="IPR009100">
    <property type="entry name" value="AcylCoA_DH/oxidase_NM_dom_sf"/>
</dbReference>
<dbReference type="Gene3D" id="1.20.140.10">
    <property type="entry name" value="Butyryl-CoA Dehydrogenase, subunit A, domain 3"/>
    <property type="match status" value="1"/>
</dbReference>
<dbReference type="SUPFAM" id="SSF47203">
    <property type="entry name" value="Acyl-CoA dehydrogenase C-terminal domain-like"/>
    <property type="match status" value="1"/>
</dbReference>
<reference evidence="11 12" key="1">
    <citation type="submission" date="2019-10" db="EMBL/GenBank/DDBJ databases">
        <title>Nocardia macrotermitis sp. nov. and Nocardia aurantia sp. nov., isolated from the gut of fungus growing-termite Macrotermes natalensis.</title>
        <authorList>
            <person name="Benndorf R."/>
            <person name="Schwitalla J."/>
            <person name="Martin K."/>
            <person name="De Beer W."/>
            <person name="Kaster A.-K."/>
            <person name="Vollmers J."/>
            <person name="Poulsen M."/>
            <person name="Beemelmanns C."/>
        </authorList>
    </citation>
    <scope>NUCLEOTIDE SEQUENCE [LARGE SCALE GENOMIC DNA]</scope>
    <source>
        <strain evidence="11 12">RB56</strain>
    </source>
</reference>
<dbReference type="InterPro" id="IPR046373">
    <property type="entry name" value="Acyl-CoA_Oxase/DH_mid-dom_sf"/>
</dbReference>
<dbReference type="Proteomes" id="UP000431401">
    <property type="component" value="Unassembled WGS sequence"/>
</dbReference>
<feature type="domain" description="Acyl-CoA dehydrogenase/oxidase N-terminal" evidence="10">
    <location>
        <begin position="7"/>
        <end position="121"/>
    </location>
</feature>
<comment type="caution">
    <text evidence="11">The sequence shown here is derived from an EMBL/GenBank/DDBJ whole genome shotgun (WGS) entry which is preliminary data.</text>
</comment>
<dbReference type="EC" id="1.3.99.-" evidence="11"/>
<protein>
    <submittedName>
        <fullName evidence="11">Acyl-CoA dehydrogenase</fullName>
        <ecNumber evidence="11">1.3.99.-</ecNumber>
    </submittedName>
</protein>
<proteinExistence type="inferred from homology"/>
<dbReference type="FunFam" id="1.20.140.10:FF:000001">
    <property type="entry name" value="Acyl-CoA dehydrogenase"/>
    <property type="match status" value="1"/>
</dbReference>
<evidence type="ECO:0000259" key="10">
    <source>
        <dbReference type="Pfam" id="PF02771"/>
    </source>
</evidence>
<keyword evidence="12" id="KW-1185">Reference proteome</keyword>
<dbReference type="FunFam" id="2.40.110.10:FF:000002">
    <property type="entry name" value="Acyl-CoA dehydrogenase fadE12"/>
    <property type="match status" value="1"/>
</dbReference>